<organism evidence="23 27">
    <name type="scientific">Helicobacter ailurogastricus</name>
    <dbReference type="NCBI Taxonomy" id="1578720"/>
    <lineage>
        <taxon>Bacteria</taxon>
        <taxon>Pseudomonadati</taxon>
        <taxon>Campylobacterota</taxon>
        <taxon>Epsilonproteobacteria</taxon>
        <taxon>Campylobacterales</taxon>
        <taxon>Helicobacteraceae</taxon>
        <taxon>Helicobacter</taxon>
    </lineage>
</organism>
<feature type="binding site" evidence="18">
    <location>
        <begin position="56"/>
        <end position="60"/>
    </location>
    <ligand>
        <name>(6S)-NADPHX</name>
        <dbReference type="ChEBI" id="CHEBI:64076"/>
    </ligand>
</feature>
<dbReference type="GO" id="GO:0110051">
    <property type="term" value="P:metabolite repair"/>
    <property type="evidence" value="ECO:0007669"/>
    <property type="project" value="TreeGrafter"/>
</dbReference>
<dbReference type="EMBL" id="CDMN01000004">
    <property type="protein sequence ID" value="CRF43562.1"/>
    <property type="molecule type" value="Genomic_DNA"/>
</dbReference>
<dbReference type="InterPro" id="IPR017953">
    <property type="entry name" value="Carbohydrate_kinase_pred_CS"/>
</dbReference>
<comment type="cofactor">
    <cofactor evidence="18 19">
        <name>K(+)</name>
        <dbReference type="ChEBI" id="CHEBI:29103"/>
    </cofactor>
    <text evidence="18 19">Binds 1 potassium ion per subunit.</text>
</comment>
<dbReference type="EMBL" id="CDML01000032">
    <property type="protein sequence ID" value="CRF41130.1"/>
    <property type="molecule type" value="Genomic_DNA"/>
</dbReference>
<evidence type="ECO:0000256" key="19">
    <source>
        <dbReference type="PIRNR" id="PIRNR017184"/>
    </source>
</evidence>
<evidence type="ECO:0000256" key="11">
    <source>
        <dbReference type="ARBA" id="ARBA00023235"/>
    </source>
</evidence>
<feature type="binding site" evidence="17">
    <location>
        <position position="412"/>
    </location>
    <ligand>
        <name>AMP</name>
        <dbReference type="ChEBI" id="CHEBI:456215"/>
    </ligand>
</feature>
<keyword evidence="11 18" id="KW-0413">Isomerase</keyword>
<dbReference type="STRING" id="1578720.HAL011_09140"/>
<dbReference type="RefSeq" id="WP_053940569.1">
    <property type="nucleotide sequence ID" value="NZ_BSWP01000049.1"/>
</dbReference>
<feature type="binding site" evidence="18">
    <location>
        <position position="150"/>
    </location>
    <ligand>
        <name>(6S)-NADPHX</name>
        <dbReference type="ChEBI" id="CHEBI:64076"/>
    </ligand>
</feature>
<dbReference type="OrthoDB" id="9806925at2"/>
<comment type="caution">
    <text evidence="17">Lacks conserved residue(s) required for the propagation of feature annotation.</text>
</comment>
<reference evidence="23" key="1">
    <citation type="submission" date="2014-12" db="EMBL/GenBank/DDBJ databases">
        <title>Whole genome sequences of four Staphylococcus schleiferi canine isolates.</title>
        <authorList>
            <person name="Misic A.M."/>
            <person name="Cain C."/>
            <person name="Morris D.O."/>
            <person name="Rankin S."/>
            <person name="Beiting D."/>
        </authorList>
    </citation>
    <scope>NUCLEOTIDE SEQUENCE</scope>
    <source>
        <strain evidence="22">ASB11</strain>
        <strain evidence="23">ASB13</strain>
        <strain evidence="24">ASB9</strain>
    </source>
</reference>
<dbReference type="PROSITE" id="PS51383">
    <property type="entry name" value="YJEF_C_3"/>
    <property type="match status" value="1"/>
</dbReference>
<keyword evidence="5 18" id="KW-0479">Metal-binding</keyword>
<dbReference type="Gene3D" id="3.40.1190.20">
    <property type="match status" value="1"/>
</dbReference>
<evidence type="ECO:0000313" key="26">
    <source>
        <dbReference type="Proteomes" id="UP000041394"/>
    </source>
</evidence>
<feature type="binding site" evidence="17">
    <location>
        <position position="247"/>
    </location>
    <ligand>
        <name>(6S)-NADPHX</name>
        <dbReference type="ChEBI" id="CHEBI:64076"/>
    </ligand>
</feature>
<comment type="catalytic activity">
    <reaction evidence="1 18 19">
        <text>(6R)-NADHX = (6S)-NADHX</text>
        <dbReference type="Rhea" id="RHEA:32215"/>
        <dbReference type="ChEBI" id="CHEBI:64074"/>
        <dbReference type="ChEBI" id="CHEBI:64075"/>
        <dbReference type="EC" id="5.1.99.6"/>
    </reaction>
</comment>
<keyword evidence="12 17" id="KW-0456">Lyase</keyword>
<evidence type="ECO:0000256" key="14">
    <source>
        <dbReference type="ARBA" id="ARBA00025153"/>
    </source>
</evidence>
<keyword evidence="25" id="KW-1185">Reference proteome</keyword>
<evidence type="ECO:0000259" key="21">
    <source>
        <dbReference type="PROSITE" id="PS51385"/>
    </source>
</evidence>
<evidence type="ECO:0000313" key="25">
    <source>
        <dbReference type="Proteomes" id="UP000038622"/>
    </source>
</evidence>
<dbReference type="Proteomes" id="UP000041394">
    <property type="component" value="Unassembled WGS sequence"/>
</dbReference>
<comment type="function">
    <text evidence="18">Catalyzes the epimerization of the S- and R-forms of NAD(P)HX, a damaged form of NAD(P)H that is a result of enzymatic or heat-dependent hydration. This is a prerequisite for the S-specific NAD(P)H-hydrate dehydratase to allow the repair of both epimers of NAD(P)HX.</text>
</comment>
<dbReference type="SUPFAM" id="SSF53613">
    <property type="entry name" value="Ribokinase-like"/>
    <property type="match status" value="1"/>
</dbReference>
<dbReference type="PIRSF" id="PIRSF017184">
    <property type="entry name" value="Nnr"/>
    <property type="match status" value="1"/>
</dbReference>
<reference evidence="26 27" key="2">
    <citation type="submission" date="2014-12" db="EMBL/GenBank/DDBJ databases">
        <authorList>
            <person name="Jaenicke S."/>
        </authorList>
    </citation>
    <scope>NUCLEOTIDE SEQUENCE [LARGE SCALE GENOMIC DNA]</scope>
</reference>
<dbReference type="InterPro" id="IPR004443">
    <property type="entry name" value="YjeF_N_dom"/>
</dbReference>
<proteinExistence type="inferred from homology"/>
<comment type="catalytic activity">
    <reaction evidence="15 17 19">
        <text>(6S)-NADHX + ADP = AMP + phosphate + NADH + H(+)</text>
        <dbReference type="Rhea" id="RHEA:32223"/>
        <dbReference type="ChEBI" id="CHEBI:15378"/>
        <dbReference type="ChEBI" id="CHEBI:43474"/>
        <dbReference type="ChEBI" id="CHEBI:57945"/>
        <dbReference type="ChEBI" id="CHEBI:64074"/>
        <dbReference type="ChEBI" id="CHEBI:456215"/>
        <dbReference type="ChEBI" id="CHEBI:456216"/>
        <dbReference type="EC" id="4.2.1.136"/>
    </reaction>
</comment>
<evidence type="ECO:0000313" key="23">
    <source>
        <dbReference type="EMBL" id="CRF41870.1"/>
    </source>
</evidence>
<evidence type="ECO:0000256" key="17">
    <source>
        <dbReference type="HAMAP-Rule" id="MF_01965"/>
    </source>
</evidence>
<feature type="binding site" evidence="18">
    <location>
        <begin position="121"/>
        <end position="127"/>
    </location>
    <ligand>
        <name>(6S)-NADPHX</name>
        <dbReference type="ChEBI" id="CHEBI:64076"/>
    </ligand>
</feature>
<feature type="binding site" evidence="18">
    <location>
        <position position="117"/>
    </location>
    <ligand>
        <name>K(+)</name>
        <dbReference type="ChEBI" id="CHEBI:29103"/>
    </ligand>
</feature>
<evidence type="ECO:0000256" key="5">
    <source>
        <dbReference type="ARBA" id="ARBA00022723"/>
    </source>
</evidence>
<evidence type="ECO:0000256" key="18">
    <source>
        <dbReference type="HAMAP-Rule" id="MF_01966"/>
    </source>
</evidence>
<evidence type="ECO:0000256" key="9">
    <source>
        <dbReference type="ARBA" id="ARBA00022958"/>
    </source>
</evidence>
<evidence type="ECO:0000256" key="2">
    <source>
        <dbReference type="ARBA" id="ARBA00000909"/>
    </source>
</evidence>
<feature type="binding site" evidence="18">
    <location>
        <position position="57"/>
    </location>
    <ligand>
        <name>K(+)</name>
        <dbReference type="ChEBI" id="CHEBI:29103"/>
    </ligand>
</feature>
<dbReference type="EC" id="5.1.99.6" evidence="19"/>
<dbReference type="Proteomes" id="UP000038622">
    <property type="component" value="Unassembled WGS sequence"/>
</dbReference>
<comment type="similarity">
    <text evidence="4 19">In the C-terminal section; belongs to the NnrD/CARKD family.</text>
</comment>
<evidence type="ECO:0000313" key="24">
    <source>
        <dbReference type="EMBL" id="CRF43562.1"/>
    </source>
</evidence>
<evidence type="ECO:0000256" key="12">
    <source>
        <dbReference type="ARBA" id="ARBA00023239"/>
    </source>
</evidence>
<dbReference type="Pfam" id="PF01256">
    <property type="entry name" value="Carb_kinase"/>
    <property type="match status" value="1"/>
</dbReference>
<dbReference type="GO" id="GO:0046872">
    <property type="term" value="F:metal ion binding"/>
    <property type="evidence" value="ECO:0007669"/>
    <property type="project" value="UniProtKB-UniRule"/>
</dbReference>
<dbReference type="SUPFAM" id="SSF64153">
    <property type="entry name" value="YjeF N-terminal domain-like"/>
    <property type="match status" value="1"/>
</dbReference>
<dbReference type="InterPro" id="IPR036652">
    <property type="entry name" value="YjeF_N_dom_sf"/>
</dbReference>
<dbReference type="GO" id="GO:0005524">
    <property type="term" value="F:ATP binding"/>
    <property type="evidence" value="ECO:0007669"/>
    <property type="project" value="UniProtKB-UniRule"/>
</dbReference>
<evidence type="ECO:0000256" key="16">
    <source>
        <dbReference type="ARBA" id="ARBA00049209"/>
    </source>
</evidence>
<comment type="catalytic activity">
    <reaction evidence="2 18 19">
        <text>(6R)-NADPHX = (6S)-NADPHX</text>
        <dbReference type="Rhea" id="RHEA:32227"/>
        <dbReference type="ChEBI" id="CHEBI:64076"/>
        <dbReference type="ChEBI" id="CHEBI:64077"/>
        <dbReference type="EC" id="5.1.99.6"/>
    </reaction>
</comment>
<dbReference type="NCBIfam" id="TIGR00197">
    <property type="entry name" value="yjeF_nterm"/>
    <property type="match status" value="1"/>
</dbReference>
<evidence type="ECO:0000256" key="7">
    <source>
        <dbReference type="ARBA" id="ARBA00022840"/>
    </source>
</evidence>
<keyword evidence="13" id="KW-0511">Multifunctional enzyme</keyword>
<comment type="similarity">
    <text evidence="18">Belongs to the NnrE/AIBP family.</text>
</comment>
<comment type="similarity">
    <text evidence="17">Belongs to the NnrD/CARKD family.</text>
</comment>
<dbReference type="NCBIfam" id="TIGR00196">
    <property type="entry name" value="yjeF_cterm"/>
    <property type="match status" value="1"/>
</dbReference>
<comment type="catalytic activity">
    <reaction evidence="16 17 19">
        <text>(6S)-NADPHX + ADP = AMP + phosphate + NADPH + H(+)</text>
        <dbReference type="Rhea" id="RHEA:32235"/>
        <dbReference type="ChEBI" id="CHEBI:15378"/>
        <dbReference type="ChEBI" id="CHEBI:43474"/>
        <dbReference type="ChEBI" id="CHEBI:57783"/>
        <dbReference type="ChEBI" id="CHEBI:64076"/>
        <dbReference type="ChEBI" id="CHEBI:456215"/>
        <dbReference type="ChEBI" id="CHEBI:456216"/>
        <dbReference type="EC" id="4.2.1.136"/>
    </reaction>
</comment>
<keyword evidence="7 17" id="KW-0067">ATP-binding</keyword>
<dbReference type="HAMAP" id="MF_01966">
    <property type="entry name" value="NADHX_epimerase"/>
    <property type="match status" value="1"/>
</dbReference>
<evidence type="ECO:0000313" key="27">
    <source>
        <dbReference type="Proteomes" id="UP000045175"/>
    </source>
</evidence>
<protein>
    <recommendedName>
        <fullName evidence="19">Bifunctional NAD(P)H-hydrate repair enzyme</fullName>
    </recommendedName>
    <alternativeName>
        <fullName evidence="19">Nicotinamide nucleotide repair protein</fullName>
    </alternativeName>
    <domain>
        <recommendedName>
            <fullName evidence="19">ADP-dependent (S)-NAD(P)H-hydrate dehydratase</fullName>
            <ecNumber evidence="19">4.2.1.136</ecNumber>
        </recommendedName>
        <alternativeName>
            <fullName evidence="19">ADP-dependent NAD(P)HX dehydratase</fullName>
        </alternativeName>
    </domain>
    <domain>
        <recommendedName>
            <fullName evidence="19">NAD(P)H-hydrate epimerase</fullName>
            <ecNumber evidence="19">5.1.99.6</ecNumber>
        </recommendedName>
    </domain>
</protein>
<comment type="cofactor">
    <cofactor evidence="17">
        <name>Mg(2+)</name>
        <dbReference type="ChEBI" id="CHEBI:18420"/>
    </cofactor>
</comment>
<evidence type="ECO:0000256" key="10">
    <source>
        <dbReference type="ARBA" id="ARBA00023027"/>
    </source>
</evidence>
<comment type="subunit">
    <text evidence="17">Homotetramer.</text>
</comment>
<evidence type="ECO:0000256" key="1">
    <source>
        <dbReference type="ARBA" id="ARBA00000013"/>
    </source>
</evidence>
<keyword evidence="6 17" id="KW-0547">Nucleotide-binding</keyword>
<evidence type="ECO:0000256" key="15">
    <source>
        <dbReference type="ARBA" id="ARBA00048238"/>
    </source>
</evidence>
<feature type="binding site" evidence="17">
    <location>
        <position position="341"/>
    </location>
    <ligand>
        <name>(6S)-NADPHX</name>
        <dbReference type="ChEBI" id="CHEBI:64076"/>
    </ligand>
</feature>
<accession>A0A0K2X421</accession>
<dbReference type="AlphaFoldDB" id="A0A0K2X421"/>
<dbReference type="GO" id="GO:0052856">
    <property type="term" value="F:NAD(P)HX epimerase activity"/>
    <property type="evidence" value="ECO:0007669"/>
    <property type="project" value="UniProtKB-UniRule"/>
</dbReference>
<evidence type="ECO:0000259" key="20">
    <source>
        <dbReference type="PROSITE" id="PS51383"/>
    </source>
</evidence>
<dbReference type="HAMAP" id="MF_01965">
    <property type="entry name" value="NADHX_dehydratase"/>
    <property type="match status" value="1"/>
</dbReference>
<evidence type="ECO:0000256" key="6">
    <source>
        <dbReference type="ARBA" id="ARBA00022741"/>
    </source>
</evidence>
<keyword evidence="8 17" id="KW-0521">NADP</keyword>
<gene>
    <name evidence="17" type="primary">nnrD</name>
    <name evidence="18" type="synonym">nnrE</name>
    <name evidence="22" type="ORF">HAL011_09140</name>
    <name evidence="23" type="ORF">HAL013_00120</name>
    <name evidence="24" type="ORF">HAL09_01060</name>
</gene>
<dbReference type="GO" id="GO:0052855">
    <property type="term" value="F:ADP-dependent NAD(P)H-hydrate dehydratase activity"/>
    <property type="evidence" value="ECO:0007669"/>
    <property type="project" value="UniProtKB-UniRule"/>
</dbReference>
<reference evidence="25" key="3">
    <citation type="submission" date="2014-12" db="EMBL/GenBank/DDBJ databases">
        <authorList>
            <person name="Smet A."/>
        </authorList>
    </citation>
    <scope>NUCLEOTIDE SEQUENCE [LARGE SCALE GENOMIC DNA]</scope>
</reference>
<evidence type="ECO:0000313" key="22">
    <source>
        <dbReference type="EMBL" id="CRF41130.1"/>
    </source>
</evidence>
<keyword evidence="9 18" id="KW-0630">Potassium</keyword>
<dbReference type="EC" id="4.2.1.136" evidence="19"/>
<evidence type="ECO:0000256" key="3">
    <source>
        <dbReference type="ARBA" id="ARBA00006001"/>
    </source>
</evidence>
<dbReference type="CDD" id="cd01171">
    <property type="entry name" value="YXKO-related"/>
    <property type="match status" value="1"/>
</dbReference>
<dbReference type="PROSITE" id="PS01050">
    <property type="entry name" value="YJEF_C_2"/>
    <property type="match status" value="1"/>
</dbReference>
<dbReference type="Pfam" id="PF03853">
    <property type="entry name" value="YjeF_N"/>
    <property type="match status" value="1"/>
</dbReference>
<dbReference type="PANTHER" id="PTHR12592:SF0">
    <property type="entry name" value="ATP-DEPENDENT (S)-NAD(P)H-HYDRATE DEHYDRATASE"/>
    <property type="match status" value="1"/>
</dbReference>
<dbReference type="PROSITE" id="PS51385">
    <property type="entry name" value="YJEF_N"/>
    <property type="match status" value="1"/>
</dbReference>
<keyword evidence="10 17" id="KW-0520">NAD</keyword>
<sequence length="465" mass="49339">MQNLYENTQELDNRACALYGLEPSLLMENAAASLHQELDKRAQGLKNVLVVCGGGDNGGDGYALARRLRGSKYSVQVLSAKEPKSALCQIQYQRALASRVEILPALELCQTPQVVIDCLLGSGLKGALSQELQDVIHSLNALNALKIACDVPSGLDAHGFIESVAFRANLCVSMGALKSGLFSDGAKDFVGEVVVANLGVGQDLYEEDSVLFLLEKSDLVLPWRVKQNTHKGYFGHVGVVVGAQSGAGLLSAKSALAFGAGMVSVLGAPTLRYIKPAEIMYSPTIPQQATAFALGMGLDTLPKNLEQMLALAPCVLDAGVFYEKALVHILKQPYQVVLTPHPKEFLSLLQMLGHQLDMPELLRFKLKWAHAFSQAYPHIVLLLKGANPIIAYSGQIYINPLGSSALAKGGSGDVLSGMIAALLAQGYSLLDAALNASLAHALAGSADPHSYSLTPSKLINALATL</sequence>
<comment type="function">
    <text evidence="14 19">Bifunctional enzyme that catalyzes the epimerization of the S- and R-forms of NAD(P)HX and the dehydration of the S-form of NAD(P)HX at the expense of ADP, which is converted to AMP. This allows the repair of both epimers of NAD(P)HX, a damaged form of NAD(P)H that is a result of enzymatic or heat-dependent hydration.</text>
</comment>
<comment type="function">
    <text evidence="17">Catalyzes the dehydration of the S-form of NAD(P)HX at the expense of ADP, which is converted to AMP. Together with NAD(P)HX epimerase, which catalyzes the epimerization of the S- and R-forms, the enzyme allows the repair of both epimers of NAD(P)HX, a damaged form of NAD(P)H that is a result of enzymatic or heat-dependent hydration.</text>
</comment>
<dbReference type="PANTHER" id="PTHR12592">
    <property type="entry name" value="ATP-DEPENDENT (S)-NAD(P)H-HYDRATE DEHYDRATASE FAMILY MEMBER"/>
    <property type="match status" value="1"/>
</dbReference>
<dbReference type="InterPro" id="IPR000631">
    <property type="entry name" value="CARKD"/>
</dbReference>
<name>A0A0K2X421_9HELI</name>
<feature type="domain" description="YjeF C-terminal" evidence="20">
    <location>
        <begin position="214"/>
        <end position="465"/>
    </location>
</feature>
<dbReference type="GO" id="GO:0046496">
    <property type="term" value="P:nicotinamide nucleotide metabolic process"/>
    <property type="evidence" value="ECO:0007669"/>
    <property type="project" value="UniProtKB-UniRule"/>
</dbReference>
<dbReference type="InterPro" id="IPR030677">
    <property type="entry name" value="Nnr"/>
</dbReference>
<comment type="similarity">
    <text evidence="3 19">In the N-terminal section; belongs to the NnrE/AIBP family.</text>
</comment>
<feature type="domain" description="YjeF N-terminal" evidence="21">
    <location>
        <begin position="8"/>
        <end position="206"/>
    </location>
</feature>
<feature type="binding site" evidence="18">
    <location>
        <position position="153"/>
    </location>
    <ligand>
        <name>K(+)</name>
        <dbReference type="ChEBI" id="CHEBI:29103"/>
    </ligand>
</feature>
<evidence type="ECO:0000256" key="13">
    <source>
        <dbReference type="ARBA" id="ARBA00023268"/>
    </source>
</evidence>
<evidence type="ECO:0000256" key="8">
    <source>
        <dbReference type="ARBA" id="ARBA00022857"/>
    </source>
</evidence>
<dbReference type="InterPro" id="IPR029056">
    <property type="entry name" value="Ribokinase-like"/>
</dbReference>
<feature type="binding site" evidence="17">
    <location>
        <position position="297"/>
    </location>
    <ligand>
        <name>(6S)-NADPHX</name>
        <dbReference type="ChEBI" id="CHEBI:64076"/>
    </ligand>
</feature>
<evidence type="ECO:0000256" key="4">
    <source>
        <dbReference type="ARBA" id="ARBA00009524"/>
    </source>
</evidence>
<feature type="binding site" evidence="17">
    <location>
        <position position="413"/>
    </location>
    <ligand>
        <name>(6S)-NADPHX</name>
        <dbReference type="ChEBI" id="CHEBI:64076"/>
    </ligand>
</feature>
<dbReference type="Gene3D" id="3.40.50.10260">
    <property type="entry name" value="YjeF N-terminal domain"/>
    <property type="match status" value="1"/>
</dbReference>
<dbReference type="Proteomes" id="UP000045175">
    <property type="component" value="Unassembled WGS sequence"/>
</dbReference>
<dbReference type="EMBL" id="CDMH01000001">
    <property type="protein sequence ID" value="CRF41870.1"/>
    <property type="molecule type" value="Genomic_DNA"/>
</dbReference>